<keyword evidence="2" id="KW-0472">Membrane</keyword>
<proteinExistence type="predicted"/>
<evidence type="ECO:0000256" key="2">
    <source>
        <dbReference type="SAM" id="Phobius"/>
    </source>
</evidence>
<dbReference type="Proteomes" id="UP001593940">
    <property type="component" value="Unassembled WGS sequence"/>
</dbReference>
<organism evidence="3 4">
    <name type="scientific">Microvirga arabica</name>
    <dbReference type="NCBI Taxonomy" id="1128671"/>
    <lineage>
        <taxon>Bacteria</taxon>
        <taxon>Pseudomonadati</taxon>
        <taxon>Pseudomonadota</taxon>
        <taxon>Alphaproteobacteria</taxon>
        <taxon>Hyphomicrobiales</taxon>
        <taxon>Methylobacteriaceae</taxon>
        <taxon>Microvirga</taxon>
    </lineage>
</organism>
<keyword evidence="2" id="KW-0812">Transmembrane</keyword>
<keyword evidence="2" id="KW-1133">Transmembrane helix</keyword>
<feature type="region of interest" description="Disordered" evidence="1">
    <location>
        <begin position="153"/>
        <end position="173"/>
    </location>
</feature>
<evidence type="ECO:0000256" key="1">
    <source>
        <dbReference type="SAM" id="MobiDB-lite"/>
    </source>
</evidence>
<accession>A0ABV6Y6R7</accession>
<protein>
    <submittedName>
        <fullName evidence="3">DUF4231 domain-containing protein</fullName>
    </submittedName>
</protein>
<keyword evidence="4" id="KW-1185">Reference proteome</keyword>
<sequence length="173" mass="19623">MNAVELSLQKPSANPREARADQYFERDLKGQRDWFSKHASAYKQRSQSLAFLVIAAGSITTFVQVFGQAPWVSIITAGLGALVVFAEGWQRIARYSETWVGYRNASERMKRERRLFLNGAGSYRNLGDDEAYLQFVENIEAIIGEEQQTFWKDRRSEAPAQTPRSPLVTAGKE</sequence>
<reference evidence="3 4" key="1">
    <citation type="submission" date="2024-09" db="EMBL/GenBank/DDBJ databases">
        <title>Nodulacao em especies de Leguminosae Basais da Amazonia e Caracterizacao dos Rizobios e Bacterias Associadas aos Nodulos.</title>
        <authorList>
            <person name="Jambeiro I.C.A."/>
            <person name="Lopes I.S."/>
            <person name="Aguiar E.R.G.R."/>
            <person name="Santos A.F.J."/>
            <person name="Dos Santos J.M.F."/>
            <person name="Gross E."/>
        </authorList>
    </citation>
    <scope>NUCLEOTIDE SEQUENCE [LARGE SCALE GENOMIC DNA]</scope>
    <source>
        <strain evidence="3 4">BRUESC1165</strain>
    </source>
</reference>
<evidence type="ECO:0000313" key="3">
    <source>
        <dbReference type="EMBL" id="MFC1456967.1"/>
    </source>
</evidence>
<dbReference type="RefSeq" id="WP_377029521.1">
    <property type="nucleotide sequence ID" value="NZ_JBHOMY010000025.1"/>
</dbReference>
<feature type="transmembrane region" description="Helical" evidence="2">
    <location>
        <begin position="48"/>
        <end position="65"/>
    </location>
</feature>
<dbReference type="Pfam" id="PF14015">
    <property type="entry name" value="DUF4231"/>
    <property type="match status" value="1"/>
</dbReference>
<dbReference type="InterPro" id="IPR025325">
    <property type="entry name" value="DUF4231"/>
</dbReference>
<dbReference type="NCBIfam" id="NF033634">
    <property type="entry name" value="SLATT_1"/>
    <property type="match status" value="1"/>
</dbReference>
<evidence type="ECO:0000313" key="4">
    <source>
        <dbReference type="Proteomes" id="UP001593940"/>
    </source>
</evidence>
<gene>
    <name evidence="3" type="ORF">ACETIH_09605</name>
</gene>
<feature type="transmembrane region" description="Helical" evidence="2">
    <location>
        <begin position="71"/>
        <end position="89"/>
    </location>
</feature>
<comment type="caution">
    <text evidence="3">The sequence shown here is derived from an EMBL/GenBank/DDBJ whole genome shotgun (WGS) entry which is preliminary data.</text>
</comment>
<name>A0ABV6Y6R7_9HYPH</name>
<dbReference type="EMBL" id="JBHOMY010000025">
    <property type="protein sequence ID" value="MFC1456967.1"/>
    <property type="molecule type" value="Genomic_DNA"/>
</dbReference>